<reference evidence="2" key="1">
    <citation type="submission" date="2018-09" db="EMBL/GenBank/DDBJ databases">
        <title>whole genome sequence of T. equiperdum IVM-t1 strain.</title>
        <authorList>
            <person name="Suganuma K."/>
        </authorList>
    </citation>
    <scope>NUCLEOTIDE SEQUENCE [LARGE SCALE GENOMIC DNA]</scope>
    <source>
        <strain evidence="2">IVM-t1</strain>
    </source>
</reference>
<protein>
    <submittedName>
        <fullName evidence="2">Uncharacterized protein</fullName>
    </submittedName>
</protein>
<comment type="caution">
    <text evidence="2">The sequence shown here is derived from an EMBL/GenBank/DDBJ whole genome shotgun (WGS) entry which is preliminary data.</text>
</comment>
<feature type="compositionally biased region" description="Low complexity" evidence="1">
    <location>
        <begin position="86"/>
        <end position="107"/>
    </location>
</feature>
<sequence>MSLLLDDDDECNPPTKVMRTEPVMADSMLHNGVPVERTNVIAEGNSLAAELNIARRGGDGVEKMAAFAFAAGVVKVNLVDRLDHPSPSGATTTTTTATTSQEQTPSTCFRGNNPPTVPKVVKGDVSPSSQHGSSALLSPFSGSPDHPSSTDIMENNNDPTSAVPTVCELFPQGDAIKSGISGVGNTTPTGKSPLRAQGGIPTPPKSQMKLSDFFAKMACVRKM</sequence>
<dbReference type="EMBL" id="QSBY01000011">
    <property type="protein sequence ID" value="RHW67682.1"/>
    <property type="molecule type" value="Genomic_DNA"/>
</dbReference>
<dbReference type="AlphaFoldDB" id="A0A3L6KTE8"/>
<evidence type="ECO:0000313" key="2">
    <source>
        <dbReference type="EMBL" id="RHW67682.1"/>
    </source>
</evidence>
<dbReference type="Proteomes" id="UP000266743">
    <property type="component" value="Chromosome 11"/>
</dbReference>
<gene>
    <name evidence="2" type="ORF">DPX39_110127200</name>
</gene>
<feature type="compositionally biased region" description="Polar residues" evidence="1">
    <location>
        <begin position="146"/>
        <end position="156"/>
    </location>
</feature>
<evidence type="ECO:0000256" key="1">
    <source>
        <dbReference type="SAM" id="MobiDB-lite"/>
    </source>
</evidence>
<feature type="region of interest" description="Disordered" evidence="1">
    <location>
        <begin position="178"/>
        <end position="205"/>
    </location>
</feature>
<organism evidence="2">
    <name type="scientific">Trypanosoma brucei equiperdum</name>
    <dbReference type="NCBI Taxonomy" id="630700"/>
    <lineage>
        <taxon>Eukaryota</taxon>
        <taxon>Discoba</taxon>
        <taxon>Euglenozoa</taxon>
        <taxon>Kinetoplastea</taxon>
        <taxon>Metakinetoplastina</taxon>
        <taxon>Trypanosomatida</taxon>
        <taxon>Trypanosomatidae</taxon>
        <taxon>Trypanosoma</taxon>
    </lineage>
</organism>
<feature type="region of interest" description="Disordered" evidence="1">
    <location>
        <begin position="82"/>
        <end position="156"/>
    </location>
</feature>
<feature type="compositionally biased region" description="Polar residues" evidence="1">
    <location>
        <begin position="126"/>
        <end position="136"/>
    </location>
</feature>
<proteinExistence type="predicted"/>
<name>A0A3L6KTE8_9TRYP</name>
<accession>A0A3L6KTE8</accession>